<dbReference type="CDD" id="cd14752">
    <property type="entry name" value="GH31_N"/>
    <property type="match status" value="1"/>
</dbReference>
<dbReference type="EMBL" id="LR729362">
    <property type="protein sequence ID" value="VWP01427.1"/>
    <property type="molecule type" value="Genomic_DNA"/>
</dbReference>
<gene>
    <name evidence="9" type="primary">G4ML12</name>
</gene>
<name>A0A5K1K620_9APHY</name>
<evidence type="ECO:0000256" key="5">
    <source>
        <dbReference type="ARBA" id="ARBA00023295"/>
    </source>
</evidence>
<dbReference type="SUPFAM" id="SSF51011">
    <property type="entry name" value="Glycosyl hydrolase domain"/>
    <property type="match status" value="1"/>
</dbReference>
<dbReference type="GO" id="GO:0030246">
    <property type="term" value="F:carbohydrate binding"/>
    <property type="evidence" value="ECO:0007669"/>
    <property type="project" value="InterPro"/>
</dbReference>
<evidence type="ECO:0000256" key="6">
    <source>
        <dbReference type="RuleBase" id="RU361185"/>
    </source>
</evidence>
<dbReference type="PROSITE" id="PS00707">
    <property type="entry name" value="GLYCOSYL_HYDROL_F31_2"/>
    <property type="match status" value="1"/>
</dbReference>
<keyword evidence="5 6" id="KW-0326">Glycosidase</keyword>
<keyword evidence="4" id="KW-0325">Glycoprotein</keyword>
<dbReference type="GO" id="GO:0004553">
    <property type="term" value="F:hydrolase activity, hydrolyzing O-glycosyl compounds"/>
    <property type="evidence" value="ECO:0007669"/>
    <property type="project" value="InterPro"/>
</dbReference>
<dbReference type="InterPro" id="IPR048395">
    <property type="entry name" value="Glyco_hydro_31_C"/>
</dbReference>
<evidence type="ECO:0000259" key="7">
    <source>
        <dbReference type="Pfam" id="PF01055"/>
    </source>
</evidence>
<evidence type="ECO:0000313" key="9">
    <source>
        <dbReference type="EMBL" id="VWP01427.1"/>
    </source>
</evidence>
<evidence type="ECO:0000256" key="3">
    <source>
        <dbReference type="ARBA" id="ARBA00022801"/>
    </source>
</evidence>
<feature type="domain" description="Glycoside hydrolase family 31 TIM barrel" evidence="7">
    <location>
        <begin position="336"/>
        <end position="710"/>
    </location>
</feature>
<proteinExistence type="inferred from homology"/>
<comment type="similarity">
    <text evidence="1 6">Belongs to the glycosyl hydrolase 31 family.</text>
</comment>
<dbReference type="Gene3D" id="2.60.40.1180">
    <property type="entry name" value="Golgi alpha-mannosidase II"/>
    <property type="match status" value="1"/>
</dbReference>
<evidence type="ECO:0000256" key="2">
    <source>
        <dbReference type="ARBA" id="ARBA00022729"/>
    </source>
</evidence>
<dbReference type="Gene3D" id="2.60.40.1760">
    <property type="entry name" value="glycosyl hydrolase (family 31)"/>
    <property type="match status" value="1"/>
</dbReference>
<accession>A0A5K1K620</accession>
<keyword evidence="2" id="KW-0732">Signal</keyword>
<dbReference type="InterPro" id="IPR000322">
    <property type="entry name" value="Glyco_hydro_31_TIM"/>
</dbReference>
<dbReference type="InterPro" id="IPR013780">
    <property type="entry name" value="Glyco_hydro_b"/>
</dbReference>
<dbReference type="InterPro" id="IPR030459">
    <property type="entry name" value="Glyco_hydro_31_CS"/>
</dbReference>
<dbReference type="SUPFAM" id="SSF51445">
    <property type="entry name" value="(Trans)glycosidases"/>
    <property type="match status" value="1"/>
</dbReference>
<dbReference type="PROSITE" id="PS00129">
    <property type="entry name" value="GLYCOSYL_HYDROL_F31_1"/>
    <property type="match status" value="1"/>
</dbReference>
<dbReference type="InterPro" id="IPR017853">
    <property type="entry name" value="GH"/>
</dbReference>
<dbReference type="PANTHER" id="PTHR22762">
    <property type="entry name" value="ALPHA-GLUCOSIDASE"/>
    <property type="match status" value="1"/>
</dbReference>
<dbReference type="GO" id="GO:0005975">
    <property type="term" value="P:carbohydrate metabolic process"/>
    <property type="evidence" value="ECO:0007669"/>
    <property type="project" value="InterPro"/>
</dbReference>
<dbReference type="CDD" id="cd06602">
    <property type="entry name" value="GH31_MGAM_SI_GAA"/>
    <property type="match status" value="1"/>
</dbReference>
<dbReference type="SMR" id="A0A5K1K620"/>
<dbReference type="InterPro" id="IPR011013">
    <property type="entry name" value="Gal_mutarotase_sf_dom"/>
</dbReference>
<dbReference type="SUPFAM" id="SSF74650">
    <property type="entry name" value="Galactose mutarotase-like"/>
    <property type="match status" value="1"/>
</dbReference>
<organism evidence="9">
    <name type="scientific">Ganoderma boninense</name>
    <dbReference type="NCBI Taxonomy" id="34458"/>
    <lineage>
        <taxon>Eukaryota</taxon>
        <taxon>Fungi</taxon>
        <taxon>Dikarya</taxon>
        <taxon>Basidiomycota</taxon>
        <taxon>Agaricomycotina</taxon>
        <taxon>Agaricomycetes</taxon>
        <taxon>Polyporales</taxon>
        <taxon>Polyporaceae</taxon>
        <taxon>Ganoderma</taxon>
    </lineage>
</organism>
<reference evidence="9" key="1">
    <citation type="submission" date="2019-10" db="EMBL/GenBank/DDBJ databases">
        <authorList>
            <person name="Nor Muhammad N."/>
        </authorList>
    </citation>
    <scope>NUCLEOTIDE SEQUENCE</scope>
</reference>
<dbReference type="Gene3D" id="3.20.20.80">
    <property type="entry name" value="Glycosidases"/>
    <property type="match status" value="1"/>
</dbReference>
<feature type="domain" description="Glycosyl hydrolase family 31 C-terminal" evidence="8">
    <location>
        <begin position="718"/>
        <end position="760"/>
    </location>
</feature>
<protein>
    <submittedName>
        <fullName evidence="9">Neutral alpha-glucosidase AB</fullName>
    </submittedName>
</protein>
<dbReference type="Pfam" id="PF21365">
    <property type="entry name" value="Glyco_hydro_31_3rd"/>
    <property type="match status" value="1"/>
</dbReference>
<sequence>MGHQIHRFFPRLYGVRNWGSGESVLLFGRIARGIPTALPAVTILEGRDTFSKNVSSCPGYTLSSLQETQNGLTAKLDLGGAACNAYGHDIANLTLEVSYDTTSRLHVNIYDTDNAQFTIPSSLIELASPSGDASLKDSSDLVFNYDSSPFAFWITRRSEPDSQPLFDTRISSLPPTPIAPKNSTDATLGFDGFPLVFEDQYLQLTSALPLDANIYGIGEAVASSGFRRDMGANGTPGTIQTNWARDAADPVDENMYGSHTFYLEHRYNATTSTSQSHGVFVFNAAGSDTLLQTPPSSPVSLVQYRLVGGTLDMYFFSGPSPKSVVEQYGALVGLPTWQPEWGLGFHLCRWGYSTVNETKASAQAMRDAGIPLETMWNDIDLYHAYRDFTTDPVSFPADQMKAFIEELAANNQHYIPIVDAGIAHQMNATDIYDPFLKGTEKDIWMKNPDGSTYIGQVWPGYTVFADFFHENTQAVWTEALTNWSNSGVEFSGIWLDMNEISSFCTGSCGSDQNLPSALTKRGLGAGQQKGVDVNYPPYPIHNGAGLNNLAYRTLATNATHANGMIEIDTHNLYALMEERATHLALLDLQPGKRPFIIGRGSFPSAGKWTGHWLGDNFSRWSYLHYSIQGILQFQLFQIPMVGADTCGFNEDTNEELCNRWMQLGAFSPFYRNHNSIGSVSQEPYRWESVANASKTAIAVRYSLLNYWYTLFANASTYGTPTVRALWFEFPEEPELFGIDRQYLVGRDILVTPVLDPNVTTPGYTTTETRGGPWELLVSLDKDGRTFGTAYVDDGESLPPTPHTDLTFWVAGGVLFIESVGNYPLEQKLATITVLGATPTAGVSVKSGNAASETSLGAGDYEYDKGKQKLVLKNLALDLNGKATVTWG</sequence>
<evidence type="ECO:0000256" key="1">
    <source>
        <dbReference type="ARBA" id="ARBA00007806"/>
    </source>
</evidence>
<evidence type="ECO:0000259" key="8">
    <source>
        <dbReference type="Pfam" id="PF21365"/>
    </source>
</evidence>
<evidence type="ECO:0000256" key="4">
    <source>
        <dbReference type="ARBA" id="ARBA00023180"/>
    </source>
</evidence>
<dbReference type="InterPro" id="IPR030458">
    <property type="entry name" value="Glyco_hydro_31_AS"/>
</dbReference>
<dbReference type="PANTHER" id="PTHR22762:SF133">
    <property type="entry name" value="P-TYPE DOMAIN-CONTAINING PROTEIN"/>
    <property type="match status" value="1"/>
</dbReference>
<dbReference type="Pfam" id="PF01055">
    <property type="entry name" value="Glyco_hydro_31_2nd"/>
    <property type="match status" value="1"/>
</dbReference>
<dbReference type="AlphaFoldDB" id="A0A5K1K620"/>
<keyword evidence="3 6" id="KW-0378">Hydrolase</keyword>